<dbReference type="EMBL" id="GL883100">
    <property type="protein sequence ID" value="EGG08591.1"/>
    <property type="molecule type" value="Genomic_DNA"/>
</dbReference>
<evidence type="ECO:0000313" key="3">
    <source>
        <dbReference type="Proteomes" id="UP000001072"/>
    </source>
</evidence>
<dbReference type="GeneID" id="18932937"/>
<feature type="region of interest" description="Disordered" evidence="1">
    <location>
        <begin position="318"/>
        <end position="340"/>
    </location>
</feature>
<dbReference type="KEGG" id="mlr:MELLADRAFT_77365"/>
<feature type="compositionally biased region" description="Pro residues" evidence="1">
    <location>
        <begin position="29"/>
        <end position="45"/>
    </location>
</feature>
<protein>
    <submittedName>
        <fullName evidence="2">Uncharacterized protein</fullName>
    </submittedName>
</protein>
<proteinExistence type="predicted"/>
<dbReference type="VEuPathDB" id="FungiDB:MELLADRAFT_77365"/>
<reference evidence="3" key="1">
    <citation type="journal article" date="2011" name="Proc. Natl. Acad. Sci. U.S.A.">
        <title>Obligate biotrophy features unraveled by the genomic analysis of rust fungi.</title>
        <authorList>
            <person name="Duplessis S."/>
            <person name="Cuomo C.A."/>
            <person name="Lin Y.-C."/>
            <person name="Aerts A."/>
            <person name="Tisserant E."/>
            <person name="Veneault-Fourrey C."/>
            <person name="Joly D.L."/>
            <person name="Hacquard S."/>
            <person name="Amselem J."/>
            <person name="Cantarel B.L."/>
            <person name="Chiu R."/>
            <person name="Coutinho P.M."/>
            <person name="Feau N."/>
            <person name="Field M."/>
            <person name="Frey P."/>
            <person name="Gelhaye E."/>
            <person name="Goldberg J."/>
            <person name="Grabherr M.G."/>
            <person name="Kodira C.D."/>
            <person name="Kohler A."/>
            <person name="Kuees U."/>
            <person name="Lindquist E.A."/>
            <person name="Lucas S.M."/>
            <person name="Mago R."/>
            <person name="Mauceli E."/>
            <person name="Morin E."/>
            <person name="Murat C."/>
            <person name="Pangilinan J.L."/>
            <person name="Park R."/>
            <person name="Pearson M."/>
            <person name="Quesneville H."/>
            <person name="Rouhier N."/>
            <person name="Sakthikumar S."/>
            <person name="Salamov A.A."/>
            <person name="Schmutz J."/>
            <person name="Selles B."/>
            <person name="Shapiro H."/>
            <person name="Tanguay P."/>
            <person name="Tuskan G.A."/>
            <person name="Henrissat B."/>
            <person name="Van de Peer Y."/>
            <person name="Rouze P."/>
            <person name="Ellis J.G."/>
            <person name="Dodds P.N."/>
            <person name="Schein J.E."/>
            <person name="Zhong S."/>
            <person name="Hamelin R.C."/>
            <person name="Grigoriev I.V."/>
            <person name="Szabo L.J."/>
            <person name="Martin F."/>
        </authorList>
    </citation>
    <scope>NUCLEOTIDE SEQUENCE [LARGE SCALE GENOMIC DNA]</scope>
    <source>
        <strain evidence="3">98AG31 / pathotype 3-4-7</strain>
    </source>
</reference>
<dbReference type="OrthoDB" id="2506011at2759"/>
<name>F4RGP2_MELLP</name>
<dbReference type="AlphaFoldDB" id="F4RGP2"/>
<evidence type="ECO:0000256" key="1">
    <source>
        <dbReference type="SAM" id="MobiDB-lite"/>
    </source>
</evidence>
<sequence>MSFLALPKTTKRRRRGGHAELTNIDTDSVPPPSCSNSSPTPPSPPNTSYTIQLASWSRPKKPSAHQSGFRIGRGSFLPFNHSKLIHEAFIESKIFIRKLKTMNRIPQDNPEMNSPIQPPIMLSKPMLIPQSTAGTPSAPFLRCATEELNQSTNRISIELFTDFLDLTNALLLAGIGTGCAASDLQDYHETFHFPPPAEQDFSTPPPEYSNEPKPIDRFILKSNEYLFRPRGLECQILTNQQIRDLFNLLDPLKNLNQNEISRLSSPTPQAAPTPSHQSIGSLPSEYSTLALPLKLTLLSHFPVRIKGIDQIYTIKNSTSKVGSTSSTPSTSPSNPQSHYWHHNSELEDSARSNLLASDPAYWILIDKF</sequence>
<gene>
    <name evidence="2" type="ORF">MELLADRAFT_77365</name>
</gene>
<dbReference type="Proteomes" id="UP000001072">
    <property type="component" value="Unassembled WGS sequence"/>
</dbReference>
<evidence type="ECO:0000313" key="2">
    <source>
        <dbReference type="EMBL" id="EGG08591.1"/>
    </source>
</evidence>
<dbReference type="RefSeq" id="XP_007408177.1">
    <property type="nucleotide sequence ID" value="XM_007408115.1"/>
</dbReference>
<accession>F4RGP2</accession>
<keyword evidence="3" id="KW-1185">Reference proteome</keyword>
<organism evidence="3">
    <name type="scientific">Melampsora larici-populina (strain 98AG31 / pathotype 3-4-7)</name>
    <name type="common">Poplar leaf rust fungus</name>
    <dbReference type="NCBI Taxonomy" id="747676"/>
    <lineage>
        <taxon>Eukaryota</taxon>
        <taxon>Fungi</taxon>
        <taxon>Dikarya</taxon>
        <taxon>Basidiomycota</taxon>
        <taxon>Pucciniomycotina</taxon>
        <taxon>Pucciniomycetes</taxon>
        <taxon>Pucciniales</taxon>
        <taxon>Melampsoraceae</taxon>
        <taxon>Melampsora</taxon>
    </lineage>
</organism>
<feature type="compositionally biased region" description="Pro residues" evidence="1">
    <location>
        <begin position="193"/>
        <end position="207"/>
    </location>
</feature>
<feature type="region of interest" description="Disordered" evidence="1">
    <location>
        <begin position="191"/>
        <end position="213"/>
    </location>
</feature>
<dbReference type="HOGENOM" id="CLU_752425_0_0_1"/>
<feature type="region of interest" description="Disordered" evidence="1">
    <location>
        <begin position="1"/>
        <end position="49"/>
    </location>
</feature>
<dbReference type="InParanoid" id="F4RGP2"/>
<feature type="compositionally biased region" description="Low complexity" evidence="1">
    <location>
        <begin position="318"/>
        <end position="337"/>
    </location>
</feature>